<dbReference type="EMBL" id="CAJGYO010000144">
    <property type="protein sequence ID" value="CAD6341175.1"/>
    <property type="molecule type" value="Genomic_DNA"/>
</dbReference>
<keyword evidence="4" id="KW-1185">Reference proteome</keyword>
<dbReference type="InterPro" id="IPR036047">
    <property type="entry name" value="F-box-like_dom_sf"/>
</dbReference>
<evidence type="ECO:0000313" key="3">
    <source>
        <dbReference type="EMBL" id="CAD6341175.1"/>
    </source>
</evidence>
<dbReference type="Gene3D" id="1.20.1280.50">
    <property type="match status" value="1"/>
</dbReference>
<evidence type="ECO:0000313" key="4">
    <source>
        <dbReference type="Proteomes" id="UP000604825"/>
    </source>
</evidence>
<dbReference type="PROSITE" id="PS50181">
    <property type="entry name" value="FBOX"/>
    <property type="match status" value="1"/>
</dbReference>
<organism evidence="3 4">
    <name type="scientific">Miscanthus lutarioriparius</name>
    <dbReference type="NCBI Taxonomy" id="422564"/>
    <lineage>
        <taxon>Eukaryota</taxon>
        <taxon>Viridiplantae</taxon>
        <taxon>Streptophyta</taxon>
        <taxon>Embryophyta</taxon>
        <taxon>Tracheophyta</taxon>
        <taxon>Spermatophyta</taxon>
        <taxon>Magnoliopsida</taxon>
        <taxon>Liliopsida</taxon>
        <taxon>Poales</taxon>
        <taxon>Poaceae</taxon>
        <taxon>PACMAD clade</taxon>
        <taxon>Panicoideae</taxon>
        <taxon>Andropogonodae</taxon>
        <taxon>Andropogoneae</taxon>
        <taxon>Saccharinae</taxon>
        <taxon>Miscanthus</taxon>
    </lineage>
</organism>
<gene>
    <name evidence="3" type="ORF">NCGR_LOCUS65273</name>
</gene>
<dbReference type="InterPro" id="IPR053197">
    <property type="entry name" value="F-box_SCFL_complex_component"/>
</dbReference>
<feature type="compositionally biased region" description="Basic and acidic residues" evidence="1">
    <location>
        <begin position="7"/>
        <end position="39"/>
    </location>
</feature>
<name>A0A811SG73_9POAL</name>
<sequence length="619" mass="68759">MSVVAEVEVRQRRQVPEPWRDGAREVGAREHEARQHGAHDGGGQVGRDAAVQVDELQAELRDPTRSVAGHARPPARRRVGVPPVPQRLRAAPQRALPRQQRRALRVRGQHAAHARHDELASQQQQTTCQVARQQALHLTLAKARFLFGKMPQGKTAKGAVLQPAGGSRGIESLPDGVLEHILSFLPSEEAVRTSVLARRWRHLRKSATGLWVGSVDPDQPESVEALRSLVNHLLLLCRDSPLEKCYFAFNAQLSSHDDVSHVNLWFQHVVMCKVHVLSLSMFVRSQDEPFLPLDNLPLISQHLRRLELAGVQLMDCELSSVNKIVYESLKHLIIIFSIGSSDSRINIYTPNVASLRLEHFGGRTPIVEGMPSLLEASVKITGACRDRCTNANYFWTCDCESCDSSDSTANGSINCVLLRGLSEAKSLVLKSASDVFIFKRDLRWCPVFTNLKTLLLNGYWYVPDDFHALACIFEHSPVLEKLTFELHNMWFKHKVEIKLRVSSMKRSTAISEHLKIVKIKCEVVDHRVLKIMKSSFITPNPNVVELIVSDVSGSGGHEGLGLMGSSVAPSTLQATGGIVDFALINQKRMGRSIALIVPNRKACSSVLSQSAQVNPRLQL</sequence>
<dbReference type="PANTHER" id="PTHR34223">
    <property type="entry name" value="OS11G0201299 PROTEIN"/>
    <property type="match status" value="1"/>
</dbReference>
<dbReference type="PANTHER" id="PTHR34223:SF107">
    <property type="entry name" value="F-BOX DOMAIN-CONTAINING PROTEIN"/>
    <property type="match status" value="1"/>
</dbReference>
<dbReference type="SUPFAM" id="SSF81383">
    <property type="entry name" value="F-box domain"/>
    <property type="match status" value="1"/>
</dbReference>
<dbReference type="Proteomes" id="UP000604825">
    <property type="component" value="Unassembled WGS sequence"/>
</dbReference>
<feature type="region of interest" description="Disordered" evidence="1">
    <location>
        <begin position="1"/>
        <end position="81"/>
    </location>
</feature>
<accession>A0A811SG73</accession>
<dbReference type="InterPro" id="IPR001810">
    <property type="entry name" value="F-box_dom"/>
</dbReference>
<evidence type="ECO:0000256" key="1">
    <source>
        <dbReference type="SAM" id="MobiDB-lite"/>
    </source>
</evidence>
<dbReference type="InterPro" id="IPR053781">
    <property type="entry name" value="F-box_AtFBL13-like"/>
</dbReference>
<dbReference type="Pfam" id="PF00646">
    <property type="entry name" value="F-box"/>
    <property type="match status" value="1"/>
</dbReference>
<dbReference type="CDD" id="cd22160">
    <property type="entry name" value="F-box_AtFBL13-like"/>
    <property type="match status" value="1"/>
</dbReference>
<dbReference type="OrthoDB" id="603691at2759"/>
<comment type="caution">
    <text evidence="3">The sequence shown here is derived from an EMBL/GenBank/DDBJ whole genome shotgun (WGS) entry which is preliminary data.</text>
</comment>
<protein>
    <recommendedName>
        <fullName evidence="2">F-box domain-containing protein</fullName>
    </recommendedName>
</protein>
<reference evidence="3" key="1">
    <citation type="submission" date="2020-10" db="EMBL/GenBank/DDBJ databases">
        <authorList>
            <person name="Han B."/>
            <person name="Lu T."/>
            <person name="Zhao Q."/>
            <person name="Huang X."/>
            <person name="Zhao Y."/>
        </authorList>
    </citation>
    <scope>NUCLEOTIDE SEQUENCE</scope>
</reference>
<dbReference type="AlphaFoldDB" id="A0A811SG73"/>
<feature type="domain" description="F-box" evidence="2">
    <location>
        <begin position="167"/>
        <end position="214"/>
    </location>
</feature>
<evidence type="ECO:0000259" key="2">
    <source>
        <dbReference type="PROSITE" id="PS50181"/>
    </source>
</evidence>
<proteinExistence type="predicted"/>